<dbReference type="InterPro" id="IPR029442">
    <property type="entry name" value="GyrI-like"/>
</dbReference>
<evidence type="ECO:0000259" key="2">
    <source>
        <dbReference type="PROSITE" id="PS50937"/>
    </source>
</evidence>
<dbReference type="Pfam" id="PF06445">
    <property type="entry name" value="GyrI-like"/>
    <property type="match status" value="1"/>
</dbReference>
<dbReference type="InterPro" id="IPR009061">
    <property type="entry name" value="DNA-bd_dom_put_sf"/>
</dbReference>
<dbReference type="InterPro" id="IPR011256">
    <property type="entry name" value="Reg_factor_effector_dom_sf"/>
</dbReference>
<dbReference type="Gene3D" id="3.20.80.10">
    <property type="entry name" value="Regulatory factor, effector binding domain"/>
    <property type="match status" value="1"/>
</dbReference>
<dbReference type="GO" id="GO:0003677">
    <property type="term" value="F:DNA binding"/>
    <property type="evidence" value="ECO:0007669"/>
    <property type="project" value="UniProtKB-KW"/>
</dbReference>
<dbReference type="SMART" id="SM00422">
    <property type="entry name" value="HTH_MERR"/>
    <property type="match status" value="1"/>
</dbReference>
<name>A0A6J7FIU9_9ZZZZ</name>
<organism evidence="3">
    <name type="scientific">freshwater metagenome</name>
    <dbReference type="NCBI Taxonomy" id="449393"/>
    <lineage>
        <taxon>unclassified sequences</taxon>
        <taxon>metagenomes</taxon>
        <taxon>ecological metagenomes</taxon>
    </lineage>
</organism>
<dbReference type="SUPFAM" id="SSF46955">
    <property type="entry name" value="Putative DNA-binding domain"/>
    <property type="match status" value="1"/>
</dbReference>
<protein>
    <submittedName>
        <fullName evidence="3">Unannotated protein</fullName>
    </submittedName>
</protein>
<dbReference type="AlphaFoldDB" id="A0A6J7FIU9"/>
<dbReference type="Pfam" id="PF13411">
    <property type="entry name" value="MerR_1"/>
    <property type="match status" value="1"/>
</dbReference>
<accession>A0A6J7FIU9</accession>
<dbReference type="EMBL" id="CAFBLX010000130">
    <property type="protein sequence ID" value="CAB4892369.1"/>
    <property type="molecule type" value="Genomic_DNA"/>
</dbReference>
<feature type="domain" description="HTH merR-type" evidence="2">
    <location>
        <begin position="6"/>
        <end position="76"/>
    </location>
</feature>
<dbReference type="SUPFAM" id="SSF55136">
    <property type="entry name" value="Probable bacterial effector-binding domain"/>
    <property type="match status" value="1"/>
</dbReference>
<gene>
    <name evidence="3" type="ORF">UFOPK3472_01983</name>
</gene>
<dbReference type="PANTHER" id="PTHR30204">
    <property type="entry name" value="REDOX-CYCLING DRUG-SENSING TRANSCRIPTIONAL ACTIVATOR SOXR"/>
    <property type="match status" value="1"/>
</dbReference>
<sequence>MGMNGLLTIGEFSRITHLSVKTLRRYHESGLLEPATVDDYSGYRYYATDQVGVAQIIGRFRKMQMPEREVRAIVQTPDPDARARLIAEHLTRLERQLDDTRSAVTALRRLLDPTPPAIDVRRILTEQCSVASISEVVDASDVLGWYSDAMAEIDAVVSDTTGPPGGLYDNDLFTDGRGELTVYVPTVDAPSVGRVRPMTLPPVELAVTVHHGPHDDIDVTYGVLGVHVETNGLAIAGPVREVYVVGPRDTENSALWRTDIGWPVFTASPAT</sequence>
<evidence type="ECO:0000313" key="3">
    <source>
        <dbReference type="EMBL" id="CAB4892369.1"/>
    </source>
</evidence>
<dbReference type="InterPro" id="IPR047057">
    <property type="entry name" value="MerR_fam"/>
</dbReference>
<dbReference type="InterPro" id="IPR010499">
    <property type="entry name" value="AraC_E-bd"/>
</dbReference>
<dbReference type="SMART" id="SM00871">
    <property type="entry name" value="AraC_E_bind"/>
    <property type="match status" value="1"/>
</dbReference>
<reference evidence="3" key="1">
    <citation type="submission" date="2020-05" db="EMBL/GenBank/DDBJ databases">
        <authorList>
            <person name="Chiriac C."/>
            <person name="Salcher M."/>
            <person name="Ghai R."/>
            <person name="Kavagutti S V."/>
        </authorList>
    </citation>
    <scope>NUCLEOTIDE SEQUENCE</scope>
</reference>
<dbReference type="Gene3D" id="1.10.1660.10">
    <property type="match status" value="1"/>
</dbReference>
<dbReference type="InterPro" id="IPR000551">
    <property type="entry name" value="MerR-type_HTH_dom"/>
</dbReference>
<dbReference type="GO" id="GO:0003700">
    <property type="term" value="F:DNA-binding transcription factor activity"/>
    <property type="evidence" value="ECO:0007669"/>
    <property type="project" value="InterPro"/>
</dbReference>
<proteinExistence type="predicted"/>
<dbReference type="PROSITE" id="PS50937">
    <property type="entry name" value="HTH_MERR_2"/>
    <property type="match status" value="1"/>
</dbReference>
<evidence type="ECO:0000256" key="1">
    <source>
        <dbReference type="ARBA" id="ARBA00023125"/>
    </source>
</evidence>
<keyword evidence="1" id="KW-0238">DNA-binding</keyword>
<dbReference type="PANTHER" id="PTHR30204:SF97">
    <property type="entry name" value="MERR FAMILY REGULATORY PROTEIN"/>
    <property type="match status" value="1"/>
</dbReference>
<dbReference type="CDD" id="cd01107">
    <property type="entry name" value="HTH_BmrR"/>
    <property type="match status" value="1"/>
</dbReference>